<dbReference type="InterPro" id="IPR002909">
    <property type="entry name" value="IPT_dom"/>
</dbReference>
<feature type="non-terminal residue" evidence="3">
    <location>
        <position position="861"/>
    </location>
</feature>
<evidence type="ECO:0000256" key="1">
    <source>
        <dbReference type="SAM" id="Phobius"/>
    </source>
</evidence>
<dbReference type="VEuPathDB" id="TriTrypDB:BSAL_35570"/>
<sequence>GSMVTAGQVDVARRLALLIITSDFSISFSAFSLFGVKAVSPTIIDENGGAVITVQGVGFTNATDALVYCNVSGAVFLANVTSTSLLTCKTTKASSASSVCVLDAVNIIFANLSSRATSNTLVGIYRPTPATLVTAVSELGNIGFGAYDTNVSVTISGFGFIETTQASCRFVRVSDNYVFFYSTVQFINSSAVVCTQYPTDPSSETTGFQYSHDSAYYSTNTYAPYTIVGPTSNVTSVPANLTITADSVSSVPEVLVYLTDAYGNKRLSLETNVYTFRCTSIQPILQIAGNVEDVTFSNSSTVVVSTVNGVATFSTVGILTPTVGTLTFYYFRTQDISLATSVEFTVVAGVAAALVVTTSTAWQAGVYSDLTLAPAPTVKATDAAGNIVSSAEAFARVIYTYATKNSDGSINMGTTTQYADADDQGFYVFSFVSIKTVFDTDAFMVFSLGDVPEVRVLVPQEICVTGLEYALTGTFSCANCPANSVCDGTSTVTVDAGYWRAAADAFEFYECTPSEACPGGTGCATGYTSTICAACDDGYGKSQGACAKCFSKAVNWILTLALICAFAVIVYVLSIGGMTVTCLRDAELTKVEALQHNPLSVVVIIGVSYLQMLTLIPIASLNMPSWMNDFITGSATGSKLNPNLSFVGCLFAGNEAETLTVVLFVIPIAVVICIGLSAVSSYLRTYKGVNMNTAKAELHLAVAKKGTATDLNLRLDLANALAGRNRAHYISIVQDHADLFGEGAQLLVSLEAEKQAEIAQRKIDLKQRLLNMILVSVLVALFFLYPTIIEYAANILNCTTVDMGSSHPSKSVMTKDPSVDCSSQEYQHTSIVAWGTLGGLGFGIPLLNYFFIQILRQTTCG</sequence>
<feature type="transmembrane region" description="Helical" evidence="1">
    <location>
        <begin position="599"/>
        <end position="619"/>
    </location>
</feature>
<evidence type="ECO:0000259" key="2">
    <source>
        <dbReference type="Pfam" id="PF01833"/>
    </source>
</evidence>
<dbReference type="EMBL" id="CYKH01002008">
    <property type="protein sequence ID" value="CUG92110.1"/>
    <property type="molecule type" value="Genomic_DNA"/>
</dbReference>
<feature type="domain" description="IPT/TIG" evidence="2">
    <location>
        <begin position="37"/>
        <end position="106"/>
    </location>
</feature>
<feature type="transmembrane region" description="Helical" evidence="1">
    <location>
        <begin position="661"/>
        <end position="683"/>
    </location>
</feature>
<dbReference type="Proteomes" id="UP000051952">
    <property type="component" value="Unassembled WGS sequence"/>
</dbReference>
<dbReference type="Pfam" id="PF01833">
    <property type="entry name" value="TIG"/>
    <property type="match status" value="1"/>
</dbReference>
<dbReference type="PANTHER" id="PTHR11319">
    <property type="entry name" value="G PROTEIN-COUPLED RECEPTOR-RELATED"/>
    <property type="match status" value="1"/>
</dbReference>
<feature type="transmembrane region" description="Helical" evidence="1">
    <location>
        <begin position="831"/>
        <end position="852"/>
    </location>
</feature>
<name>A0A0S4JPE6_BODSA</name>
<organism evidence="3 4">
    <name type="scientific">Bodo saltans</name>
    <name type="common">Flagellated protozoan</name>
    <dbReference type="NCBI Taxonomy" id="75058"/>
    <lineage>
        <taxon>Eukaryota</taxon>
        <taxon>Discoba</taxon>
        <taxon>Euglenozoa</taxon>
        <taxon>Kinetoplastea</taxon>
        <taxon>Metakinetoplastina</taxon>
        <taxon>Eubodonida</taxon>
        <taxon>Bodonidae</taxon>
        <taxon>Bodo</taxon>
    </lineage>
</organism>
<feature type="transmembrane region" description="Helical" evidence="1">
    <location>
        <begin position="556"/>
        <end position="578"/>
    </location>
</feature>
<dbReference type="OrthoDB" id="77931at2759"/>
<keyword evidence="1" id="KW-0812">Transmembrane</keyword>
<keyword evidence="1" id="KW-0472">Membrane</keyword>
<feature type="non-terminal residue" evidence="3">
    <location>
        <position position="1"/>
    </location>
</feature>
<evidence type="ECO:0000313" key="4">
    <source>
        <dbReference type="Proteomes" id="UP000051952"/>
    </source>
</evidence>
<keyword evidence="1" id="KW-1133">Transmembrane helix</keyword>
<gene>
    <name evidence="3" type="ORF">BSAL_35570</name>
</gene>
<evidence type="ECO:0000313" key="3">
    <source>
        <dbReference type="EMBL" id="CUG92110.1"/>
    </source>
</evidence>
<accession>A0A0S4JPE6</accession>
<reference evidence="4" key="1">
    <citation type="submission" date="2015-09" db="EMBL/GenBank/DDBJ databases">
        <authorList>
            <consortium name="Pathogen Informatics"/>
        </authorList>
    </citation>
    <scope>NUCLEOTIDE SEQUENCE [LARGE SCALE GENOMIC DNA]</scope>
    <source>
        <strain evidence="4">Lake Konstanz</strain>
    </source>
</reference>
<protein>
    <submittedName>
        <fullName evidence="3">GPI-anchored surface protein, putative</fullName>
    </submittedName>
</protein>
<keyword evidence="4" id="KW-1185">Reference proteome</keyword>
<dbReference type="PANTHER" id="PTHR11319:SF35">
    <property type="entry name" value="OUTER MEMBRANE PROTEIN PMPC-RELATED"/>
    <property type="match status" value="1"/>
</dbReference>
<proteinExistence type="predicted"/>
<feature type="transmembrane region" description="Helical" evidence="1">
    <location>
        <begin position="769"/>
        <end position="788"/>
    </location>
</feature>
<dbReference type="AlphaFoldDB" id="A0A0S4JPE6"/>